<feature type="domain" description="Immunoglobulin V-set" evidence="5">
    <location>
        <begin position="30"/>
        <end position="107"/>
    </location>
</feature>
<dbReference type="AlphaFoldDB" id="A0A672JSD0"/>
<evidence type="ECO:0000256" key="1">
    <source>
        <dbReference type="ARBA" id="ARBA00004370"/>
    </source>
</evidence>
<dbReference type="InterPro" id="IPR013783">
    <property type="entry name" value="Ig-like_fold"/>
</dbReference>
<reference evidence="6" key="3">
    <citation type="submission" date="2025-09" db="UniProtKB">
        <authorList>
            <consortium name="Ensembl"/>
        </authorList>
    </citation>
    <scope>IDENTIFICATION</scope>
</reference>
<evidence type="ECO:0000256" key="3">
    <source>
        <dbReference type="ARBA" id="ARBA00023136"/>
    </source>
</evidence>
<evidence type="ECO:0000313" key="6">
    <source>
        <dbReference type="Ensembl" id="ENSSFAP00005056067.1"/>
    </source>
</evidence>
<dbReference type="SUPFAM" id="SSF48726">
    <property type="entry name" value="Immunoglobulin"/>
    <property type="match status" value="1"/>
</dbReference>
<evidence type="ECO:0000256" key="2">
    <source>
        <dbReference type="ARBA" id="ARBA00022729"/>
    </source>
</evidence>
<dbReference type="Pfam" id="PF07686">
    <property type="entry name" value="V-set"/>
    <property type="match status" value="1"/>
</dbReference>
<keyword evidence="7" id="KW-1185">Reference proteome</keyword>
<evidence type="ECO:0000256" key="4">
    <source>
        <dbReference type="ARBA" id="ARBA00023180"/>
    </source>
</evidence>
<keyword evidence="2" id="KW-0732">Signal</keyword>
<protein>
    <recommendedName>
        <fullName evidence="5">Immunoglobulin V-set domain-containing protein</fullName>
    </recommendedName>
</protein>
<dbReference type="InParanoid" id="A0A672JSD0"/>
<keyword evidence="3" id="KW-0472">Membrane</keyword>
<reference evidence="6" key="2">
    <citation type="submission" date="2025-08" db="UniProtKB">
        <authorList>
            <consortium name="Ensembl"/>
        </authorList>
    </citation>
    <scope>IDENTIFICATION</scope>
</reference>
<dbReference type="GO" id="GO:0016020">
    <property type="term" value="C:membrane"/>
    <property type="evidence" value="ECO:0007669"/>
    <property type="project" value="UniProtKB-SubCell"/>
</dbReference>
<dbReference type="Proteomes" id="UP000472267">
    <property type="component" value="Chromosome 18"/>
</dbReference>
<sequence>MVETGINNITCSKLPAIFISCFTVQSSVPPVFVQKGKDVLLEVDNVTENFFVFVWKFDEESSSLVTFGRDGTSEISPAYTGRIDIPDNKKYSVILKNLQETDSGVYTGRLTTFKGDFPLVQHNIIVQDVVSPVQLEVNSVSSSSHSCNVTLTCSTADSHISSTFRCIDQKCDQDGGNQSKITNSSSTLEVYLWNVTVICKHRNQVSSTEDRTDIQHVCPQLTGRSERDSTKCKHTGWILKILNFKGTTHYKHSQWENTDNHIDRPPSWTAWCYVGYQLKKHQVLLNLDWKLCRSGGSGFVTVQLLVHVCRRNIKLERFQKALTWKPLLKKVAFSLDLSSMVT</sequence>
<comment type="subcellular location">
    <subcellularLocation>
        <location evidence="1">Membrane</location>
    </subcellularLocation>
</comment>
<organism evidence="6 7">
    <name type="scientific">Salarias fasciatus</name>
    <name type="common">Jewelled blenny</name>
    <name type="synonym">Blennius fasciatus</name>
    <dbReference type="NCBI Taxonomy" id="181472"/>
    <lineage>
        <taxon>Eukaryota</taxon>
        <taxon>Metazoa</taxon>
        <taxon>Chordata</taxon>
        <taxon>Craniata</taxon>
        <taxon>Vertebrata</taxon>
        <taxon>Euteleostomi</taxon>
        <taxon>Actinopterygii</taxon>
        <taxon>Neopterygii</taxon>
        <taxon>Teleostei</taxon>
        <taxon>Neoteleostei</taxon>
        <taxon>Acanthomorphata</taxon>
        <taxon>Ovalentaria</taxon>
        <taxon>Blenniimorphae</taxon>
        <taxon>Blenniiformes</taxon>
        <taxon>Blennioidei</taxon>
        <taxon>Blenniidae</taxon>
        <taxon>Salariinae</taxon>
        <taxon>Salarias</taxon>
    </lineage>
</organism>
<proteinExistence type="predicted"/>
<dbReference type="Gene3D" id="2.60.40.10">
    <property type="entry name" value="Immunoglobulins"/>
    <property type="match status" value="1"/>
</dbReference>
<keyword evidence="4" id="KW-0325">Glycoprotein</keyword>
<dbReference type="PANTHER" id="PTHR12080">
    <property type="entry name" value="SIGNALING LYMPHOCYTIC ACTIVATION MOLECULE"/>
    <property type="match status" value="1"/>
</dbReference>
<dbReference type="PANTHER" id="PTHR12080:SF80">
    <property type="entry name" value="IMMUNOGLOBULIN V-SET DOMAIN-CONTAINING PROTEIN"/>
    <property type="match status" value="1"/>
</dbReference>
<dbReference type="InterPro" id="IPR013106">
    <property type="entry name" value="Ig_V-set"/>
</dbReference>
<name>A0A672JSD0_SALFA</name>
<dbReference type="Ensembl" id="ENSSFAT00005057774.1">
    <property type="protein sequence ID" value="ENSSFAP00005056067.1"/>
    <property type="gene ID" value="ENSSFAG00005026525.1"/>
</dbReference>
<evidence type="ECO:0000259" key="5">
    <source>
        <dbReference type="Pfam" id="PF07686"/>
    </source>
</evidence>
<evidence type="ECO:0000313" key="7">
    <source>
        <dbReference type="Proteomes" id="UP000472267"/>
    </source>
</evidence>
<dbReference type="InterPro" id="IPR036179">
    <property type="entry name" value="Ig-like_dom_sf"/>
</dbReference>
<dbReference type="InterPro" id="IPR015631">
    <property type="entry name" value="CD2/SLAM_rcpt"/>
</dbReference>
<reference evidence="6" key="1">
    <citation type="submission" date="2019-06" db="EMBL/GenBank/DDBJ databases">
        <authorList>
            <consortium name="Wellcome Sanger Institute Data Sharing"/>
        </authorList>
    </citation>
    <scope>NUCLEOTIDE SEQUENCE [LARGE SCALE GENOMIC DNA]</scope>
</reference>
<accession>A0A672JSD0</accession>